<sequence length="176" mass="19650">MTNPSSMIMCIEQVPTIGTQFPLKPLHRDKIIKSIVTKPPSASITPNMILPRNSEQQHLIFHHSSNTSFLESFRRTHARNGKGHSIHANMGRSGTRPLDISPEIFEQSTIGDHRRRGTWWSTCAEEGHCCSSDFAFSVLESEGRGTLNKVSFGKRIADSEKGQINPLEGELNVNKN</sequence>
<proteinExistence type="predicted"/>
<protein>
    <submittedName>
        <fullName evidence="2">Uncharacterized protein</fullName>
    </submittedName>
</protein>
<dbReference type="EMBL" id="JAIQCV010000009">
    <property type="protein sequence ID" value="KAH1066262.1"/>
    <property type="molecule type" value="Genomic_DNA"/>
</dbReference>
<comment type="caution">
    <text evidence="2">The sequence shown here is derived from an EMBL/GenBank/DDBJ whole genome shotgun (WGS) entry which is preliminary data.</text>
</comment>
<reference evidence="2 3" key="1">
    <citation type="journal article" date="2021" name="Plant Biotechnol. J.">
        <title>Multi-omics assisted identification of the key and species-specific regulatory components of drought-tolerant mechanisms in Gossypium stocksii.</title>
        <authorList>
            <person name="Yu D."/>
            <person name="Ke L."/>
            <person name="Zhang D."/>
            <person name="Wu Y."/>
            <person name="Sun Y."/>
            <person name="Mei J."/>
            <person name="Sun J."/>
            <person name="Sun Y."/>
        </authorList>
    </citation>
    <scope>NUCLEOTIDE SEQUENCE [LARGE SCALE GENOMIC DNA]</scope>
    <source>
        <strain evidence="3">cv. E1</strain>
        <tissue evidence="2">Leaf</tissue>
    </source>
</reference>
<evidence type="ECO:0000313" key="2">
    <source>
        <dbReference type="EMBL" id="KAH1066262.1"/>
    </source>
</evidence>
<organism evidence="2 3">
    <name type="scientific">Gossypium stocksii</name>
    <dbReference type="NCBI Taxonomy" id="47602"/>
    <lineage>
        <taxon>Eukaryota</taxon>
        <taxon>Viridiplantae</taxon>
        <taxon>Streptophyta</taxon>
        <taxon>Embryophyta</taxon>
        <taxon>Tracheophyta</taxon>
        <taxon>Spermatophyta</taxon>
        <taxon>Magnoliopsida</taxon>
        <taxon>eudicotyledons</taxon>
        <taxon>Gunneridae</taxon>
        <taxon>Pentapetalae</taxon>
        <taxon>rosids</taxon>
        <taxon>malvids</taxon>
        <taxon>Malvales</taxon>
        <taxon>Malvaceae</taxon>
        <taxon>Malvoideae</taxon>
        <taxon>Gossypium</taxon>
    </lineage>
</organism>
<dbReference type="Proteomes" id="UP000828251">
    <property type="component" value="Unassembled WGS sequence"/>
</dbReference>
<gene>
    <name evidence="2" type="ORF">J1N35_031249</name>
</gene>
<name>A0A9D3ZUW6_9ROSI</name>
<dbReference type="AlphaFoldDB" id="A0A9D3ZUW6"/>
<keyword evidence="3" id="KW-1185">Reference proteome</keyword>
<accession>A0A9D3ZUW6</accession>
<feature type="region of interest" description="Disordered" evidence="1">
    <location>
        <begin position="80"/>
        <end position="99"/>
    </location>
</feature>
<evidence type="ECO:0000256" key="1">
    <source>
        <dbReference type="SAM" id="MobiDB-lite"/>
    </source>
</evidence>
<evidence type="ECO:0000313" key="3">
    <source>
        <dbReference type="Proteomes" id="UP000828251"/>
    </source>
</evidence>